<dbReference type="EMBL" id="JACXAE010000074">
    <property type="protein sequence ID" value="MBD2775002.1"/>
    <property type="molecule type" value="Genomic_DNA"/>
</dbReference>
<gene>
    <name evidence="1" type="ORF">ICL16_23785</name>
</gene>
<protein>
    <submittedName>
        <fullName evidence="1">Uncharacterized protein</fullName>
    </submittedName>
</protein>
<comment type="caution">
    <text evidence="1">The sequence shown here is derived from an EMBL/GenBank/DDBJ whole genome shotgun (WGS) entry which is preliminary data.</text>
</comment>
<dbReference type="RefSeq" id="WP_190832986.1">
    <property type="nucleotide sequence ID" value="NZ_CAWPPI010000074.1"/>
</dbReference>
<proteinExistence type="predicted"/>
<dbReference type="AlphaFoldDB" id="A0A8J6XL28"/>
<keyword evidence="2" id="KW-1185">Reference proteome</keyword>
<evidence type="ECO:0000313" key="2">
    <source>
        <dbReference type="Proteomes" id="UP000629098"/>
    </source>
</evidence>
<organism evidence="1 2">
    <name type="scientific">Iningainema tapete BLCC-T55</name>
    <dbReference type="NCBI Taxonomy" id="2748662"/>
    <lineage>
        <taxon>Bacteria</taxon>
        <taxon>Bacillati</taxon>
        <taxon>Cyanobacteriota</taxon>
        <taxon>Cyanophyceae</taxon>
        <taxon>Nostocales</taxon>
        <taxon>Scytonemataceae</taxon>
        <taxon>Iningainema tapete</taxon>
    </lineage>
</organism>
<dbReference type="Proteomes" id="UP000629098">
    <property type="component" value="Unassembled WGS sequence"/>
</dbReference>
<accession>A0A8J6XL28</accession>
<evidence type="ECO:0000313" key="1">
    <source>
        <dbReference type="EMBL" id="MBD2775002.1"/>
    </source>
</evidence>
<sequence length="62" mass="7360">MERLYIFGRVRYIFCNNPGIYFLLSHTGNKFFCPGVDYERCDGINTQVGWAFKFFTGKRNHN</sequence>
<name>A0A8J6XL28_9CYAN</name>
<reference evidence="1" key="1">
    <citation type="submission" date="2020-09" db="EMBL/GenBank/DDBJ databases">
        <title>Iningainema tapete sp. nov. (Scytonemataceae, Cyanobacteria) from greenhouses in central Florida (USA) produces two types of nodularin with biosynthetic potential for microcystin-LR and anabaenopeptins.</title>
        <authorList>
            <person name="Berthold D.E."/>
            <person name="Lefler F.W."/>
            <person name="Huang I.-S."/>
            <person name="Abdulla H."/>
            <person name="Zimba P.V."/>
            <person name="Laughinghouse H.D. IV."/>
        </authorList>
    </citation>
    <scope>NUCLEOTIDE SEQUENCE</scope>
    <source>
        <strain evidence="1">BLCCT55</strain>
    </source>
</reference>